<reference evidence="1 2" key="1">
    <citation type="journal article" date="2016" name="Nat. Commun.">
        <title>Thousands of microbial genomes shed light on interconnected biogeochemical processes in an aquifer system.</title>
        <authorList>
            <person name="Anantharaman K."/>
            <person name="Brown C.T."/>
            <person name="Hug L.A."/>
            <person name="Sharon I."/>
            <person name="Castelle C.J."/>
            <person name="Probst A.J."/>
            <person name="Thomas B.C."/>
            <person name="Singh A."/>
            <person name="Wilkins M.J."/>
            <person name="Karaoz U."/>
            <person name="Brodie E.L."/>
            <person name="Williams K.H."/>
            <person name="Hubbard S.S."/>
            <person name="Banfield J.F."/>
        </authorList>
    </citation>
    <scope>NUCLEOTIDE SEQUENCE [LARGE SCALE GENOMIC DNA]</scope>
</reference>
<dbReference type="AlphaFoldDB" id="A0A1G2LN76"/>
<evidence type="ECO:0000313" key="1">
    <source>
        <dbReference type="EMBL" id="OHA12984.1"/>
    </source>
</evidence>
<organism evidence="1 2">
    <name type="scientific">Candidatus Sungbacteria bacterium RIFCSPLOWO2_12_FULL_41_11</name>
    <dbReference type="NCBI Taxonomy" id="1802286"/>
    <lineage>
        <taxon>Bacteria</taxon>
        <taxon>Candidatus Sungiibacteriota</taxon>
    </lineage>
</organism>
<evidence type="ECO:0000313" key="2">
    <source>
        <dbReference type="Proteomes" id="UP000177171"/>
    </source>
</evidence>
<dbReference type="Proteomes" id="UP000177171">
    <property type="component" value="Unassembled WGS sequence"/>
</dbReference>
<gene>
    <name evidence="1" type="ORF">A3G49_00620</name>
</gene>
<name>A0A1G2LN76_9BACT</name>
<protein>
    <submittedName>
        <fullName evidence="1">Uncharacterized protein</fullName>
    </submittedName>
</protein>
<proteinExistence type="predicted"/>
<comment type="caution">
    <text evidence="1">The sequence shown here is derived from an EMBL/GenBank/DDBJ whole genome shotgun (WGS) entry which is preliminary data.</text>
</comment>
<sequence>MFARTDREVTALRLMSDLIPSSYDSPLYVDQFDTAPFGLHGLPRSKKGDKAILVLRHKV</sequence>
<dbReference type="EMBL" id="MHQY01000036">
    <property type="protein sequence ID" value="OHA12984.1"/>
    <property type="molecule type" value="Genomic_DNA"/>
</dbReference>
<accession>A0A1G2LN76</accession>